<dbReference type="Proteomes" id="UP000069935">
    <property type="component" value="Chromosome 5"/>
</dbReference>
<evidence type="ECO:0000256" key="2">
    <source>
        <dbReference type="ARBA" id="ARBA00023015"/>
    </source>
</evidence>
<dbReference type="InterPro" id="IPR036388">
    <property type="entry name" value="WH-like_DNA-bd_sf"/>
</dbReference>
<evidence type="ECO:0000256" key="4">
    <source>
        <dbReference type="ARBA" id="ARBA00023163"/>
    </source>
</evidence>
<dbReference type="InterPro" id="IPR000847">
    <property type="entry name" value="LysR_HTH_N"/>
</dbReference>
<dbReference type="PROSITE" id="PS50931">
    <property type="entry name" value="HTH_LYSR"/>
    <property type="match status" value="1"/>
</dbReference>
<dbReference type="AlphaFoldDB" id="A0AAC8W3N6"/>
<evidence type="ECO:0000259" key="5">
    <source>
        <dbReference type="PROSITE" id="PS50931"/>
    </source>
</evidence>
<protein>
    <submittedName>
        <fullName evidence="6">Transcriptional regulator</fullName>
    </submittedName>
</protein>
<dbReference type="InterPro" id="IPR005119">
    <property type="entry name" value="LysR_subst-bd"/>
</dbReference>
<dbReference type="Gene3D" id="3.40.190.290">
    <property type="match status" value="1"/>
</dbReference>
<dbReference type="InterPro" id="IPR036390">
    <property type="entry name" value="WH_DNA-bd_sf"/>
</dbReference>
<dbReference type="SUPFAM" id="SSF53850">
    <property type="entry name" value="Periplasmic binding protein-like II"/>
    <property type="match status" value="1"/>
</dbReference>
<dbReference type="GO" id="GO:0006351">
    <property type="term" value="P:DNA-templated transcription"/>
    <property type="evidence" value="ECO:0007669"/>
    <property type="project" value="TreeGrafter"/>
</dbReference>
<keyword evidence="7" id="KW-1185">Reference proteome</keyword>
<dbReference type="PANTHER" id="PTHR30537">
    <property type="entry name" value="HTH-TYPE TRANSCRIPTIONAL REGULATOR"/>
    <property type="match status" value="1"/>
</dbReference>
<proteinExistence type="inferred from homology"/>
<evidence type="ECO:0000313" key="7">
    <source>
        <dbReference type="Proteomes" id="UP000069935"/>
    </source>
</evidence>
<dbReference type="GO" id="GO:0003700">
    <property type="term" value="F:DNA-binding transcription factor activity"/>
    <property type="evidence" value="ECO:0007669"/>
    <property type="project" value="InterPro"/>
</dbReference>
<accession>A0AAC8W3N6</accession>
<keyword evidence="4" id="KW-0804">Transcription</keyword>
<reference evidence="6 7" key="2">
    <citation type="journal article" date="2016" name="Genome Announc.">
        <title>Complete Genome Sequence of a Strain of Azospirillum thiophilum Isolated from a Sulfide Spring.</title>
        <authorList>
            <person name="Fomenkov A."/>
            <person name="Vincze T."/>
            <person name="Grabovich M."/>
            <person name="Anton B.P."/>
            <person name="Dubinina G."/>
            <person name="Orlova M."/>
            <person name="Belousova E."/>
            <person name="Roberts R.J."/>
        </authorList>
    </citation>
    <scope>NUCLEOTIDE SEQUENCE [LARGE SCALE GENOMIC DNA]</scope>
    <source>
        <strain evidence="6 7">BV-S</strain>
    </source>
</reference>
<dbReference type="Gene3D" id="1.10.10.10">
    <property type="entry name" value="Winged helix-like DNA-binding domain superfamily/Winged helix DNA-binding domain"/>
    <property type="match status" value="1"/>
</dbReference>
<dbReference type="KEGG" id="ati:AL072_26340"/>
<dbReference type="Pfam" id="PF00126">
    <property type="entry name" value="HTH_1"/>
    <property type="match status" value="1"/>
</dbReference>
<comment type="similarity">
    <text evidence="1">Belongs to the LysR transcriptional regulatory family.</text>
</comment>
<dbReference type="EMBL" id="CP012405">
    <property type="protein sequence ID" value="ALG74539.1"/>
    <property type="molecule type" value="Genomic_DNA"/>
</dbReference>
<dbReference type="GO" id="GO:0043565">
    <property type="term" value="F:sequence-specific DNA binding"/>
    <property type="evidence" value="ECO:0007669"/>
    <property type="project" value="TreeGrafter"/>
</dbReference>
<dbReference type="SUPFAM" id="SSF46785">
    <property type="entry name" value="Winged helix' DNA-binding domain"/>
    <property type="match status" value="1"/>
</dbReference>
<feature type="domain" description="HTH lysR-type" evidence="5">
    <location>
        <begin position="5"/>
        <end position="62"/>
    </location>
</feature>
<reference evidence="7" key="1">
    <citation type="submission" date="2015-08" db="EMBL/GenBank/DDBJ databases">
        <title>Complete Genome Sequence of Azospirillum thiophilum BV-S.</title>
        <authorList>
            <person name="Fomenkov A."/>
            <person name="Vincze T."/>
            <person name="Grabovich M."/>
            <person name="Dubinina G."/>
            <person name="Orlova M."/>
            <person name="Belousova E."/>
            <person name="Roberts R.J."/>
        </authorList>
    </citation>
    <scope>NUCLEOTIDE SEQUENCE [LARGE SCALE GENOMIC DNA]</scope>
    <source>
        <strain evidence="7">BV-S</strain>
    </source>
</reference>
<evidence type="ECO:0000256" key="3">
    <source>
        <dbReference type="ARBA" id="ARBA00023125"/>
    </source>
</evidence>
<name>A0AAC8W3N6_9PROT</name>
<dbReference type="Pfam" id="PF03466">
    <property type="entry name" value="LysR_substrate"/>
    <property type="match status" value="1"/>
</dbReference>
<keyword evidence="3" id="KW-0238">DNA-binding</keyword>
<dbReference type="RefSeq" id="WP_045585767.1">
    <property type="nucleotide sequence ID" value="NZ_CP012405.1"/>
</dbReference>
<keyword evidence="2" id="KW-0805">Transcription regulation</keyword>
<organism evidence="6 7">
    <name type="scientific">Azospirillum thiophilum</name>
    <dbReference type="NCBI Taxonomy" id="528244"/>
    <lineage>
        <taxon>Bacteria</taxon>
        <taxon>Pseudomonadati</taxon>
        <taxon>Pseudomonadota</taxon>
        <taxon>Alphaproteobacteria</taxon>
        <taxon>Rhodospirillales</taxon>
        <taxon>Azospirillaceae</taxon>
        <taxon>Azospirillum</taxon>
    </lineage>
</organism>
<evidence type="ECO:0000313" key="6">
    <source>
        <dbReference type="EMBL" id="ALG74539.1"/>
    </source>
</evidence>
<dbReference type="PANTHER" id="PTHR30537:SF3">
    <property type="entry name" value="TRANSCRIPTIONAL REGULATORY PROTEIN"/>
    <property type="match status" value="1"/>
</dbReference>
<evidence type="ECO:0000256" key="1">
    <source>
        <dbReference type="ARBA" id="ARBA00009437"/>
    </source>
</evidence>
<dbReference type="InterPro" id="IPR058163">
    <property type="entry name" value="LysR-type_TF_proteobact-type"/>
</dbReference>
<sequence length="302" mass="32999">MVGGNNWDDLRYLLAVARHGSLSAAARVLGVNHSTVLRRVTALEQAMGAQLFDKLPGGYALTAAGEEMHRVAQKMEEDLTAANRLLSGRDTQIRGSLRVTTVDILTLYILPRHIAAFRRIHPDLRVDLMAAEASLSLTRREADVAIRATNRPPENLVGRAVSGLAFAVYGAACLLGQGPEAEDFDRHPWVGLDESFDHTNLARWMKRTVPASAIGYRVNSVAGLVEAVRAGVGLGLLPCGVVDRDPAFRRIGAPVPEADAKLWLLTHEDLRHMGRVRAFLDFMADALSRERDLLEGRCRTAA</sequence>
<gene>
    <name evidence="6" type="ORF">AL072_26340</name>
</gene>